<evidence type="ECO:0000313" key="8">
    <source>
        <dbReference type="EMBL" id="BAY80919.1"/>
    </source>
</evidence>
<feature type="compositionally biased region" description="Polar residues" evidence="6">
    <location>
        <begin position="567"/>
        <end position="584"/>
    </location>
</feature>
<dbReference type="SMART" id="SM00220">
    <property type="entry name" value="S_TKc"/>
    <property type="match status" value="1"/>
</dbReference>
<evidence type="ECO:0000256" key="3">
    <source>
        <dbReference type="ARBA" id="ARBA00022777"/>
    </source>
</evidence>
<dbReference type="Gene3D" id="3.30.200.20">
    <property type="entry name" value="Phosphorylase Kinase, domain 1"/>
    <property type="match status" value="1"/>
</dbReference>
<keyword evidence="9" id="KW-1185">Reference proteome</keyword>
<dbReference type="Proteomes" id="UP000218418">
    <property type="component" value="Chromosome"/>
</dbReference>
<evidence type="ECO:0000256" key="2">
    <source>
        <dbReference type="ARBA" id="ARBA00022741"/>
    </source>
</evidence>
<dbReference type="AlphaFoldDB" id="A0A1Z4LIB1"/>
<dbReference type="InterPro" id="IPR008271">
    <property type="entry name" value="Ser/Thr_kinase_AS"/>
</dbReference>
<gene>
    <name evidence="8" type="ORF">NIES267_03840</name>
</gene>
<dbReference type="PROSITE" id="PS00107">
    <property type="entry name" value="PROTEIN_KINASE_ATP"/>
    <property type="match status" value="1"/>
</dbReference>
<dbReference type="InterPro" id="IPR017441">
    <property type="entry name" value="Protein_kinase_ATP_BS"/>
</dbReference>
<evidence type="ECO:0000256" key="6">
    <source>
        <dbReference type="SAM" id="MobiDB-lite"/>
    </source>
</evidence>
<keyword evidence="8" id="KW-0723">Serine/threonine-protein kinase</keyword>
<dbReference type="PANTHER" id="PTHR43289:SF34">
    <property type="entry name" value="SERINE_THREONINE-PROTEIN KINASE YBDM-RELATED"/>
    <property type="match status" value="1"/>
</dbReference>
<dbReference type="EMBL" id="AP018227">
    <property type="protein sequence ID" value="BAY80919.1"/>
    <property type="molecule type" value="Genomic_DNA"/>
</dbReference>
<evidence type="ECO:0000256" key="4">
    <source>
        <dbReference type="ARBA" id="ARBA00022840"/>
    </source>
</evidence>
<reference evidence="8 9" key="1">
    <citation type="submission" date="2017-06" db="EMBL/GenBank/DDBJ databases">
        <title>Genome sequencing of cyanobaciteial culture collection at National Institute for Environmental Studies (NIES).</title>
        <authorList>
            <person name="Hirose Y."/>
            <person name="Shimura Y."/>
            <person name="Fujisawa T."/>
            <person name="Nakamura Y."/>
            <person name="Kawachi M."/>
        </authorList>
    </citation>
    <scope>NUCLEOTIDE SEQUENCE [LARGE SCALE GENOMIC DNA]</scope>
    <source>
        <strain evidence="8 9">NIES-267</strain>
    </source>
</reference>
<feature type="compositionally biased region" description="Basic residues" evidence="6">
    <location>
        <begin position="420"/>
        <end position="437"/>
    </location>
</feature>
<dbReference type="Pfam" id="PF00069">
    <property type="entry name" value="Pkinase"/>
    <property type="match status" value="1"/>
</dbReference>
<evidence type="ECO:0000256" key="5">
    <source>
        <dbReference type="PROSITE-ProRule" id="PRU10141"/>
    </source>
</evidence>
<feature type="compositionally biased region" description="Low complexity" evidence="6">
    <location>
        <begin position="387"/>
        <end position="400"/>
    </location>
</feature>
<evidence type="ECO:0000256" key="1">
    <source>
        <dbReference type="ARBA" id="ARBA00022679"/>
    </source>
</evidence>
<protein>
    <submittedName>
        <fullName evidence="8">Serine/threonine protein kinase</fullName>
    </submittedName>
</protein>
<dbReference type="InterPro" id="IPR011009">
    <property type="entry name" value="Kinase-like_dom_sf"/>
</dbReference>
<organism evidence="8 9">
    <name type="scientific">Calothrix parasitica NIES-267</name>
    <dbReference type="NCBI Taxonomy" id="1973488"/>
    <lineage>
        <taxon>Bacteria</taxon>
        <taxon>Bacillati</taxon>
        <taxon>Cyanobacteriota</taxon>
        <taxon>Cyanophyceae</taxon>
        <taxon>Nostocales</taxon>
        <taxon>Calotrichaceae</taxon>
        <taxon>Calothrix</taxon>
    </lineage>
</organism>
<name>A0A1Z4LIB1_9CYAN</name>
<dbReference type="PANTHER" id="PTHR43289">
    <property type="entry name" value="MITOGEN-ACTIVATED PROTEIN KINASE KINASE KINASE 20-RELATED"/>
    <property type="match status" value="1"/>
</dbReference>
<feature type="compositionally biased region" description="Low complexity" evidence="6">
    <location>
        <begin position="539"/>
        <end position="549"/>
    </location>
</feature>
<dbReference type="PROSITE" id="PS50011">
    <property type="entry name" value="PROTEIN_KINASE_DOM"/>
    <property type="match status" value="1"/>
</dbReference>
<feature type="domain" description="Protein kinase" evidence="7">
    <location>
        <begin position="12"/>
        <end position="266"/>
    </location>
</feature>
<dbReference type="OrthoDB" id="581647at2"/>
<dbReference type="PROSITE" id="PS00108">
    <property type="entry name" value="PROTEIN_KINASE_ST"/>
    <property type="match status" value="1"/>
</dbReference>
<feature type="binding site" evidence="5">
    <location>
        <position position="41"/>
    </location>
    <ligand>
        <name>ATP</name>
        <dbReference type="ChEBI" id="CHEBI:30616"/>
    </ligand>
</feature>
<dbReference type="Gene3D" id="1.10.510.10">
    <property type="entry name" value="Transferase(Phosphotransferase) domain 1"/>
    <property type="match status" value="1"/>
</dbReference>
<dbReference type="CDD" id="cd14014">
    <property type="entry name" value="STKc_PknB_like"/>
    <property type="match status" value="1"/>
</dbReference>
<keyword evidence="1" id="KW-0808">Transferase</keyword>
<evidence type="ECO:0000259" key="7">
    <source>
        <dbReference type="PROSITE" id="PS50011"/>
    </source>
</evidence>
<dbReference type="SUPFAM" id="SSF56112">
    <property type="entry name" value="Protein kinase-like (PK-like)"/>
    <property type="match status" value="1"/>
</dbReference>
<accession>A0A1Z4LIB1</accession>
<keyword evidence="4 5" id="KW-0067">ATP-binding</keyword>
<keyword evidence="3 8" id="KW-0418">Kinase</keyword>
<dbReference type="GO" id="GO:0004674">
    <property type="term" value="F:protein serine/threonine kinase activity"/>
    <property type="evidence" value="ECO:0007669"/>
    <property type="project" value="UniProtKB-KW"/>
</dbReference>
<dbReference type="InterPro" id="IPR000719">
    <property type="entry name" value="Prot_kinase_dom"/>
</dbReference>
<keyword evidence="2 5" id="KW-0547">Nucleotide-binding</keyword>
<feature type="compositionally biased region" description="Low complexity" evidence="6">
    <location>
        <begin position="452"/>
        <end position="499"/>
    </location>
</feature>
<dbReference type="GO" id="GO:0005524">
    <property type="term" value="F:ATP binding"/>
    <property type="evidence" value="ECO:0007669"/>
    <property type="project" value="UniProtKB-UniRule"/>
</dbReference>
<feature type="region of interest" description="Disordered" evidence="6">
    <location>
        <begin position="384"/>
        <end position="584"/>
    </location>
</feature>
<sequence>MLTGKTLQGGKYTINQEIGRGGFGITYKATHHFLHQEVVIKTLNHKLQKHPDFAKFEGQFQGEARRLASCVHPNIVRVSDFFVEAGFPYMVMEYIPGETLGEAFVMPGIPLPEEQAIHYIRQVGAALGAVHQKGLLHRDVKPDNIILRQNTNEVILIDFGIAREFNSGVRQAHTGMVSEGYSPMEQYLTNAKRSPATDVYGLASTLYALLTAQVPMPVLLRDKEKMPSPRELQPHLSAAVNQAVMRGMAVEARFRPQTVAEWLDFFPETGRITVVQAVPTHAVPTIDLSTQEYEPPSPPPAVAVANPNFQSVEAKAEEGTTELQEAWFKKINSPRALISAGVAIFGITLGFGLTKIASTAERQPKVAPVVEKPINEAAAEIPGLEFSPLPSSSPSASPSPQETEAAEVKVPSNSAATNPRRVRKRTRNYTPKRRRRSNTASNRNSTKKTTTKKSSSSSQVTKNKPKSTTSTATSSRNSSSSNSKKPNSSKTNNSSSGSSQRRRTISKPKVTTNTPKKIRVVPSPSLAERLRKHKDSQRNSSSPKNSVKIKPVKKPIKPVVIPVAPATRSNNSNAPAVVVPTNQQ</sequence>
<proteinExistence type="predicted"/>
<evidence type="ECO:0000313" key="9">
    <source>
        <dbReference type="Proteomes" id="UP000218418"/>
    </source>
</evidence>